<dbReference type="AlphaFoldDB" id="A0A432P1X1"/>
<evidence type="ECO:0000313" key="3">
    <source>
        <dbReference type="Proteomes" id="UP000278081"/>
    </source>
</evidence>
<protein>
    <submittedName>
        <fullName evidence="2">Uncharacterized protein</fullName>
    </submittedName>
</protein>
<proteinExistence type="predicted"/>
<keyword evidence="1" id="KW-0472">Membrane</keyword>
<dbReference type="Proteomes" id="UP000278081">
    <property type="component" value="Unassembled WGS sequence"/>
</dbReference>
<keyword evidence="1" id="KW-0812">Transmembrane</keyword>
<name>A0A432P1X1_9HYPH</name>
<evidence type="ECO:0000256" key="1">
    <source>
        <dbReference type="SAM" id="Phobius"/>
    </source>
</evidence>
<feature type="transmembrane region" description="Helical" evidence="1">
    <location>
        <begin position="88"/>
        <end position="110"/>
    </location>
</feature>
<organism evidence="2 3">
    <name type="scientific">Rhizobium chutanense</name>
    <dbReference type="NCBI Taxonomy" id="2035448"/>
    <lineage>
        <taxon>Bacteria</taxon>
        <taxon>Pseudomonadati</taxon>
        <taxon>Pseudomonadota</taxon>
        <taxon>Alphaproteobacteria</taxon>
        <taxon>Hyphomicrobiales</taxon>
        <taxon>Rhizobiaceae</taxon>
        <taxon>Rhizobium/Agrobacterium group</taxon>
        <taxon>Rhizobium</taxon>
    </lineage>
</organism>
<gene>
    <name evidence="2" type="ORF">EFR84_15030</name>
</gene>
<accession>A0A432P1X1</accession>
<sequence>MALILWLAILASSVDERAALANYAMAKAESIELAQSANAQSYSVPVRIIEQPDSKTETDRLREQAADDREIKDLSAQERMRDIAQDTFYLSIAQVVLTVAGTMGLLYSLLLARQSTRAAIAAVQLTSKTSKDQLRAYVLIDRSGIVFHEGGGASVMITVRKGGQTPARDMVIGCSMKSDDINYPTPLPPVEFNPAMSRFSVLPNGSRDKEIGPITADQAMALAKGETIMHVWGEVRYRDIFDQNHYSRFHLVGGGKYGFQDGKALIVLGDGNEEGEYPS</sequence>
<comment type="caution">
    <text evidence="2">The sequence shown here is derived from an EMBL/GenBank/DDBJ whole genome shotgun (WGS) entry which is preliminary data.</text>
</comment>
<keyword evidence="1" id="KW-1133">Transmembrane helix</keyword>
<evidence type="ECO:0000313" key="2">
    <source>
        <dbReference type="EMBL" id="RUM05858.1"/>
    </source>
</evidence>
<reference evidence="2 3" key="1">
    <citation type="submission" date="2018-11" db="EMBL/GenBank/DDBJ databases">
        <title>Rhizobium chutanense sp. nov., isolated from root nodules of Phaseolus vulgaris in China.</title>
        <authorList>
            <person name="Huo Y."/>
        </authorList>
    </citation>
    <scope>NUCLEOTIDE SEQUENCE [LARGE SCALE GENOMIC DNA]</scope>
    <source>
        <strain evidence="2 3">C16</strain>
    </source>
</reference>
<dbReference type="RefSeq" id="WP_126909742.1">
    <property type="nucleotide sequence ID" value="NZ_ML133758.1"/>
</dbReference>
<dbReference type="EMBL" id="RJTJ01000011">
    <property type="protein sequence ID" value="RUM05858.1"/>
    <property type="molecule type" value="Genomic_DNA"/>
</dbReference>